<proteinExistence type="predicted"/>
<evidence type="ECO:0000256" key="1">
    <source>
        <dbReference type="SAM" id="SignalP"/>
    </source>
</evidence>
<feature type="chain" id="PRO_5012413892" description="DUF3124 domain-containing protein" evidence="1">
    <location>
        <begin position="29"/>
        <end position="160"/>
    </location>
</feature>
<dbReference type="AlphaFoldDB" id="A0A1T4LA55"/>
<protein>
    <recommendedName>
        <fullName evidence="4">DUF3124 domain-containing protein</fullName>
    </recommendedName>
</protein>
<dbReference type="Proteomes" id="UP000190102">
    <property type="component" value="Unassembled WGS sequence"/>
</dbReference>
<accession>A0A1T4LA55</accession>
<dbReference type="OrthoDB" id="283474at2"/>
<dbReference type="STRING" id="115783.SAMN02745119_00854"/>
<feature type="signal peptide" evidence="1">
    <location>
        <begin position="1"/>
        <end position="28"/>
    </location>
</feature>
<gene>
    <name evidence="2" type="ORF">SAMN02745119_00854</name>
</gene>
<evidence type="ECO:0000313" key="3">
    <source>
        <dbReference type="Proteomes" id="UP000190102"/>
    </source>
</evidence>
<dbReference type="InterPro" id="IPR021471">
    <property type="entry name" value="DUF3124"/>
</dbReference>
<dbReference type="EMBL" id="FUWR01000002">
    <property type="protein sequence ID" value="SJZ51576.1"/>
    <property type="molecule type" value="Genomic_DNA"/>
</dbReference>
<sequence length="160" mass="17646">MTLFNRSRTTLAAALFCLSLLPALCWSAEPQRSRGQTVYVPAYSHVFTGPRANPYNLAITLTLRNTDPRDGMVVTAIDYYDHSGRLIRRYAPSPLGLTPLTSSYIHLEEKDTSGGFAPKFIVRWESQRPISAPVIEAVMIGATSGQGISFVSQGQVIQER</sequence>
<reference evidence="3" key="1">
    <citation type="submission" date="2017-02" db="EMBL/GenBank/DDBJ databases">
        <authorList>
            <person name="Varghese N."/>
            <person name="Submissions S."/>
        </authorList>
    </citation>
    <scope>NUCLEOTIDE SEQUENCE [LARGE SCALE GENOMIC DNA]</scope>
    <source>
        <strain evidence="3">ATCC BAA-34</strain>
    </source>
</reference>
<evidence type="ECO:0008006" key="4">
    <source>
        <dbReference type="Google" id="ProtNLM"/>
    </source>
</evidence>
<evidence type="ECO:0000313" key="2">
    <source>
        <dbReference type="EMBL" id="SJZ51576.1"/>
    </source>
</evidence>
<dbReference type="RefSeq" id="WP_078789139.1">
    <property type="nucleotide sequence ID" value="NZ_FUWR01000002.1"/>
</dbReference>
<dbReference type="Pfam" id="PF11322">
    <property type="entry name" value="DUF3124"/>
    <property type="match status" value="1"/>
</dbReference>
<organism evidence="2 3">
    <name type="scientific">Trichlorobacter thiogenes</name>
    <dbReference type="NCBI Taxonomy" id="115783"/>
    <lineage>
        <taxon>Bacteria</taxon>
        <taxon>Pseudomonadati</taxon>
        <taxon>Thermodesulfobacteriota</taxon>
        <taxon>Desulfuromonadia</taxon>
        <taxon>Geobacterales</taxon>
        <taxon>Geobacteraceae</taxon>
        <taxon>Trichlorobacter</taxon>
    </lineage>
</organism>
<keyword evidence="1" id="KW-0732">Signal</keyword>
<name>A0A1T4LA55_9BACT</name>
<keyword evidence="3" id="KW-1185">Reference proteome</keyword>